<comment type="caution">
    <text evidence="4">The sequence shown here is derived from an EMBL/GenBank/DDBJ whole genome shotgun (WGS) entry which is preliminary data.</text>
</comment>
<dbReference type="Pfam" id="PF00106">
    <property type="entry name" value="adh_short"/>
    <property type="match status" value="1"/>
</dbReference>
<gene>
    <name evidence="4" type="ORF">NQ317_015122</name>
</gene>
<evidence type="ECO:0000256" key="2">
    <source>
        <dbReference type="RuleBase" id="RU000363"/>
    </source>
</evidence>
<keyword evidence="3" id="KW-0472">Membrane</keyword>
<dbReference type="SUPFAM" id="SSF51735">
    <property type="entry name" value="NAD(P)-binding Rossmann-fold domains"/>
    <property type="match status" value="1"/>
</dbReference>
<sequence length="329" mass="36761">MTLVNRNQNKRECDGINLLIRRLMGCRSCLLLYPVIFLSGVILLVKLIIKFRTRWCRNKGLATLQPWSSPKRGARVILACRDEARATEARDRIVNETGNENVVVKLVNFSSLASVKGFAKDILENEARLDILVNNAGIGVAANKKTDSGLDYLMQVNHFGPVLLTILLADLLKKSSPSRIVNVSSVMASFVKLDIDNLNSYGGNFSYSSSKLCNILFTMHLAKLLEKHNVTVYSVHPGAVNTEIFRKMKGLLKAVTEIFKSIVFKTAEEGAQTTIYAATERGIEHLTGRHFVECRATSTYKSARDPNLPQQLFDRTVELLQCEEEAKKI</sequence>
<keyword evidence="3" id="KW-0812">Transmembrane</keyword>
<proteinExistence type="inferred from homology"/>
<dbReference type="Gene3D" id="3.40.50.720">
    <property type="entry name" value="NAD(P)-binding Rossmann-like Domain"/>
    <property type="match status" value="1"/>
</dbReference>
<keyword evidence="1" id="KW-0560">Oxidoreductase</keyword>
<organism evidence="4 5">
    <name type="scientific">Molorchus minor</name>
    <dbReference type="NCBI Taxonomy" id="1323400"/>
    <lineage>
        <taxon>Eukaryota</taxon>
        <taxon>Metazoa</taxon>
        <taxon>Ecdysozoa</taxon>
        <taxon>Arthropoda</taxon>
        <taxon>Hexapoda</taxon>
        <taxon>Insecta</taxon>
        <taxon>Pterygota</taxon>
        <taxon>Neoptera</taxon>
        <taxon>Endopterygota</taxon>
        <taxon>Coleoptera</taxon>
        <taxon>Polyphaga</taxon>
        <taxon>Cucujiformia</taxon>
        <taxon>Chrysomeloidea</taxon>
        <taxon>Cerambycidae</taxon>
        <taxon>Lamiinae</taxon>
        <taxon>Monochamini</taxon>
        <taxon>Molorchus</taxon>
    </lineage>
</organism>
<dbReference type="PANTHER" id="PTHR43157:SF31">
    <property type="entry name" value="PHOSPHATIDYLINOSITOL-GLYCAN BIOSYNTHESIS CLASS F PROTEIN"/>
    <property type="match status" value="1"/>
</dbReference>
<dbReference type="PRINTS" id="PR00081">
    <property type="entry name" value="GDHRDH"/>
</dbReference>
<evidence type="ECO:0000256" key="1">
    <source>
        <dbReference type="ARBA" id="ARBA00023002"/>
    </source>
</evidence>
<feature type="transmembrane region" description="Helical" evidence="3">
    <location>
        <begin position="31"/>
        <end position="49"/>
    </location>
</feature>
<name>A0ABQ9K7X2_9CUCU</name>
<reference evidence="4" key="1">
    <citation type="journal article" date="2023" name="Insect Mol. Biol.">
        <title>Genome sequencing provides insights into the evolution of gene families encoding plant cell wall-degrading enzymes in longhorned beetles.</title>
        <authorList>
            <person name="Shin N.R."/>
            <person name="Okamura Y."/>
            <person name="Kirsch R."/>
            <person name="Pauchet Y."/>
        </authorList>
    </citation>
    <scope>NUCLEOTIDE SEQUENCE</scope>
    <source>
        <strain evidence="4">MMC_N1</strain>
    </source>
</reference>
<keyword evidence="5" id="KW-1185">Reference proteome</keyword>
<keyword evidence="3" id="KW-1133">Transmembrane helix</keyword>
<accession>A0ABQ9K7X2</accession>
<dbReference type="Proteomes" id="UP001162164">
    <property type="component" value="Unassembled WGS sequence"/>
</dbReference>
<dbReference type="PRINTS" id="PR00080">
    <property type="entry name" value="SDRFAMILY"/>
</dbReference>
<protein>
    <submittedName>
        <fullName evidence="4">Uncharacterized protein</fullName>
    </submittedName>
</protein>
<comment type="similarity">
    <text evidence="2">Belongs to the short-chain dehydrogenases/reductases (SDR) family.</text>
</comment>
<dbReference type="EMBL" id="JAPWTJ010000010">
    <property type="protein sequence ID" value="KAJ8985627.1"/>
    <property type="molecule type" value="Genomic_DNA"/>
</dbReference>
<dbReference type="InterPro" id="IPR036291">
    <property type="entry name" value="NAD(P)-bd_dom_sf"/>
</dbReference>
<evidence type="ECO:0000256" key="3">
    <source>
        <dbReference type="SAM" id="Phobius"/>
    </source>
</evidence>
<dbReference type="InterPro" id="IPR002347">
    <property type="entry name" value="SDR_fam"/>
</dbReference>
<evidence type="ECO:0000313" key="5">
    <source>
        <dbReference type="Proteomes" id="UP001162164"/>
    </source>
</evidence>
<evidence type="ECO:0000313" key="4">
    <source>
        <dbReference type="EMBL" id="KAJ8985627.1"/>
    </source>
</evidence>
<dbReference type="PANTHER" id="PTHR43157">
    <property type="entry name" value="PHOSPHATIDYLINOSITOL-GLYCAN BIOSYNTHESIS CLASS F PROTEIN-RELATED"/>
    <property type="match status" value="1"/>
</dbReference>